<dbReference type="EMBL" id="FWWU01000009">
    <property type="protein sequence ID" value="SMB93478.1"/>
    <property type="molecule type" value="Genomic_DNA"/>
</dbReference>
<gene>
    <name evidence="2" type="ORF">SAMN00790413_02001</name>
</gene>
<dbReference type="AlphaFoldDB" id="A0A1W1VJH6"/>
<name>A0A1W1VJH6_9DEIO</name>
<evidence type="ECO:0000313" key="3">
    <source>
        <dbReference type="Proteomes" id="UP000192582"/>
    </source>
</evidence>
<accession>A0A1W1VJH6</accession>
<evidence type="ECO:0000256" key="1">
    <source>
        <dbReference type="SAM" id="MobiDB-lite"/>
    </source>
</evidence>
<dbReference type="RefSeq" id="WP_139806950.1">
    <property type="nucleotide sequence ID" value="NZ_FWWU01000009.1"/>
</dbReference>
<dbReference type="OrthoDB" id="9794638at2"/>
<reference evidence="2 3" key="1">
    <citation type="submission" date="2017-04" db="EMBL/GenBank/DDBJ databases">
        <authorList>
            <person name="Afonso C.L."/>
            <person name="Miller P.J."/>
            <person name="Scott M.A."/>
            <person name="Spackman E."/>
            <person name="Goraichik I."/>
            <person name="Dimitrov K.M."/>
            <person name="Suarez D.L."/>
            <person name="Swayne D.E."/>
        </authorList>
    </citation>
    <scope>NUCLEOTIDE SEQUENCE [LARGE SCALE GENOMIC DNA]</scope>
    <source>
        <strain evidence="2 3">KR-140</strain>
    </source>
</reference>
<dbReference type="Proteomes" id="UP000192582">
    <property type="component" value="Unassembled WGS sequence"/>
</dbReference>
<sequence length="154" mass="16418">MRRVLTPIPMSFGSANLAPPVAGVVDSAFGPAGHDGKGPAPRGRAEPALAGPRGRGGPPRSHHRQKPCPTTRRGWAFAHVRATFTHAHLPPARSERVRPPRLKACPAQPETALERPHDFDDPIVAAPPRGHGTLAAPDHEFYGLGGQLRLAKVF</sequence>
<feature type="compositionally biased region" description="Low complexity" evidence="1">
    <location>
        <begin position="38"/>
        <end position="52"/>
    </location>
</feature>
<proteinExistence type="predicted"/>
<feature type="region of interest" description="Disordered" evidence="1">
    <location>
        <begin position="28"/>
        <end position="72"/>
    </location>
</feature>
<dbReference type="STRING" id="695939.SAMN00790413_02001"/>
<evidence type="ECO:0000313" key="2">
    <source>
        <dbReference type="EMBL" id="SMB93478.1"/>
    </source>
</evidence>
<protein>
    <submittedName>
        <fullName evidence="2">Uncharacterized protein</fullName>
    </submittedName>
</protein>
<keyword evidence="3" id="KW-1185">Reference proteome</keyword>
<organism evidence="2 3">
    <name type="scientific">Deinococcus hopiensis KR-140</name>
    <dbReference type="NCBI Taxonomy" id="695939"/>
    <lineage>
        <taxon>Bacteria</taxon>
        <taxon>Thermotogati</taxon>
        <taxon>Deinococcota</taxon>
        <taxon>Deinococci</taxon>
        <taxon>Deinococcales</taxon>
        <taxon>Deinococcaceae</taxon>
        <taxon>Deinococcus</taxon>
    </lineage>
</organism>